<dbReference type="PANTHER" id="PTHR34203">
    <property type="entry name" value="METHYLTRANSFERASE, FKBM FAMILY PROTEIN"/>
    <property type="match status" value="1"/>
</dbReference>
<evidence type="ECO:0000313" key="2">
    <source>
        <dbReference type="EMBL" id="TMI77983.1"/>
    </source>
</evidence>
<dbReference type="AlphaFoldDB" id="A0A537J388"/>
<dbReference type="InterPro" id="IPR052514">
    <property type="entry name" value="SAM-dependent_MTase"/>
</dbReference>
<dbReference type="InterPro" id="IPR006342">
    <property type="entry name" value="FkbM_mtfrase"/>
</dbReference>
<dbReference type="GO" id="GO:0032259">
    <property type="term" value="P:methylation"/>
    <property type="evidence" value="ECO:0007669"/>
    <property type="project" value="UniProtKB-KW"/>
</dbReference>
<name>A0A537J388_9BACT</name>
<feature type="domain" description="Methyltransferase FkbM" evidence="1">
    <location>
        <begin position="194"/>
        <end position="348"/>
    </location>
</feature>
<dbReference type="PANTHER" id="PTHR34203:SF15">
    <property type="entry name" value="SLL1173 PROTEIN"/>
    <property type="match status" value="1"/>
</dbReference>
<accession>A0A537J388</accession>
<organism evidence="2 3">
    <name type="scientific">Candidatus Segetimicrobium genomatis</name>
    <dbReference type="NCBI Taxonomy" id="2569760"/>
    <lineage>
        <taxon>Bacteria</taxon>
        <taxon>Bacillati</taxon>
        <taxon>Candidatus Sysuimicrobiota</taxon>
        <taxon>Candidatus Sysuimicrobiia</taxon>
        <taxon>Candidatus Sysuimicrobiales</taxon>
        <taxon>Candidatus Segetimicrobiaceae</taxon>
        <taxon>Candidatus Segetimicrobium</taxon>
    </lineage>
</organism>
<reference evidence="2 3" key="1">
    <citation type="journal article" date="2019" name="Nat. Microbiol.">
        <title>Mediterranean grassland soil C-N compound turnover is dependent on rainfall and depth, and is mediated by genomically divergent microorganisms.</title>
        <authorList>
            <person name="Diamond S."/>
            <person name="Andeer P.F."/>
            <person name="Li Z."/>
            <person name="Crits-Christoph A."/>
            <person name="Burstein D."/>
            <person name="Anantharaman K."/>
            <person name="Lane K.R."/>
            <person name="Thomas B.C."/>
            <person name="Pan C."/>
            <person name="Northen T.R."/>
            <person name="Banfield J.F."/>
        </authorList>
    </citation>
    <scope>NUCLEOTIDE SEQUENCE [LARGE SCALE GENOMIC DNA]</scope>
    <source>
        <strain evidence="2">NP_7</strain>
    </source>
</reference>
<dbReference type="SUPFAM" id="SSF53335">
    <property type="entry name" value="S-adenosyl-L-methionine-dependent methyltransferases"/>
    <property type="match status" value="1"/>
</dbReference>
<dbReference type="EMBL" id="VBAO01000413">
    <property type="protein sequence ID" value="TMI77983.1"/>
    <property type="molecule type" value="Genomic_DNA"/>
</dbReference>
<evidence type="ECO:0000313" key="3">
    <source>
        <dbReference type="Proteomes" id="UP000320048"/>
    </source>
</evidence>
<protein>
    <submittedName>
        <fullName evidence="2">FkbM family methyltransferase</fullName>
    </submittedName>
</protein>
<evidence type="ECO:0000259" key="1">
    <source>
        <dbReference type="Pfam" id="PF05050"/>
    </source>
</evidence>
<dbReference type="GO" id="GO:0008168">
    <property type="term" value="F:methyltransferase activity"/>
    <property type="evidence" value="ECO:0007669"/>
    <property type="project" value="UniProtKB-KW"/>
</dbReference>
<gene>
    <name evidence="2" type="ORF">E6H04_13240</name>
</gene>
<keyword evidence="2" id="KW-0808">Transferase</keyword>
<proteinExistence type="predicted"/>
<sequence length="362" mass="40309">MPALSTPWLASLGGHRSVAEVRRALAARYPAFTVDHLRELAIVGAADEGRRLLALCAERGIVVRGIVDDDPTKQAMRLDSYRVSPTSSLDALDRSTPIVVASHRVLRPVERLRGMGFIHVAPSALLQVLDPESFPPHIFYSGLIEDLVERRGHYVDLAALLADDMSRRVLDAVVGFRLTLEAEVTYADDEVYVDAGSYDGDTIRLFMDRVHGRFSRILAFEPDRATFERLVANFRAEHRVEPFNLGLHRARAVLEFDNAGTRGSTLVERGGSEIPVVGLDEIAHGDRVTYIKMNIEGAEIDALRGAAQTIRRWRPKLAVAAYHRPADLWQVPALIREIHPGYRLYLRQHDGGLIESVVYALA</sequence>
<dbReference type="NCBIfam" id="TIGR01444">
    <property type="entry name" value="fkbM_fam"/>
    <property type="match status" value="1"/>
</dbReference>
<keyword evidence="2" id="KW-0489">Methyltransferase</keyword>
<dbReference type="Pfam" id="PF05050">
    <property type="entry name" value="Methyltransf_21"/>
    <property type="match status" value="1"/>
</dbReference>
<dbReference type="Gene3D" id="3.40.50.150">
    <property type="entry name" value="Vaccinia Virus protein VP39"/>
    <property type="match status" value="1"/>
</dbReference>
<dbReference type="InterPro" id="IPR029063">
    <property type="entry name" value="SAM-dependent_MTases_sf"/>
</dbReference>
<dbReference type="Proteomes" id="UP000320048">
    <property type="component" value="Unassembled WGS sequence"/>
</dbReference>
<comment type="caution">
    <text evidence="2">The sequence shown here is derived from an EMBL/GenBank/DDBJ whole genome shotgun (WGS) entry which is preliminary data.</text>
</comment>